<dbReference type="OrthoDB" id="10250282at2759"/>
<dbReference type="InterPro" id="IPR012338">
    <property type="entry name" value="Beta-lactam/transpept-like"/>
</dbReference>
<name>A0A7C8R7H7_ORBOL</name>
<comment type="caution">
    <text evidence="4">The sequence shown here is derived from an EMBL/GenBank/DDBJ whole genome shotgun (WGS) entry which is preliminary data.</text>
</comment>
<evidence type="ECO:0000259" key="3">
    <source>
        <dbReference type="Pfam" id="PF00144"/>
    </source>
</evidence>
<dbReference type="AlphaFoldDB" id="A0A7C8R7H7"/>
<dbReference type="Proteomes" id="UP000474640">
    <property type="component" value="Unassembled WGS sequence"/>
</dbReference>
<evidence type="ECO:0000256" key="2">
    <source>
        <dbReference type="SAM" id="Phobius"/>
    </source>
</evidence>
<feature type="transmembrane region" description="Helical" evidence="2">
    <location>
        <begin position="65"/>
        <end position="87"/>
    </location>
</feature>
<gene>
    <name evidence="4" type="ORF">TWF970_010042</name>
</gene>
<evidence type="ECO:0000313" key="5">
    <source>
        <dbReference type="Proteomes" id="UP000474640"/>
    </source>
</evidence>
<reference evidence="4 5" key="1">
    <citation type="submission" date="2020-01" db="EMBL/GenBank/DDBJ databases">
        <authorList>
            <person name="Palmer J.M."/>
        </authorList>
    </citation>
    <scope>NUCLEOTIDE SEQUENCE [LARGE SCALE GENOMIC DNA]</scope>
    <source>
        <strain evidence="4 5">TWF970</strain>
    </source>
</reference>
<evidence type="ECO:0000313" key="4">
    <source>
        <dbReference type="EMBL" id="KAF3272415.1"/>
    </source>
</evidence>
<proteinExistence type="inferred from homology"/>
<organism evidence="4 5">
    <name type="scientific">Orbilia oligospora</name>
    <name type="common">Nematode-trapping fungus</name>
    <name type="synonym">Arthrobotrys oligospora</name>
    <dbReference type="NCBI Taxonomy" id="2813651"/>
    <lineage>
        <taxon>Eukaryota</taxon>
        <taxon>Fungi</taxon>
        <taxon>Dikarya</taxon>
        <taxon>Ascomycota</taxon>
        <taxon>Pezizomycotina</taxon>
        <taxon>Orbiliomycetes</taxon>
        <taxon>Orbiliales</taxon>
        <taxon>Orbiliaceae</taxon>
        <taxon>Orbilia</taxon>
    </lineage>
</organism>
<sequence>MPSANKKKDGCYEKANSRLRSYQCNTQKGYQTMESRPLLDEKLVMMMVKDDEVEGGVEVKKRRKWLVNTCWMAISFSTGILLTLYLVKGIPNLSSQPLQRRQTSDIYTGNTILAAGNDLSVSSPQWRCVPPPPAFLLEDPRVMQHPAIKFALAQLELTLKADTFSSKEAISISIVHSAKGKIYEFHQGRKRLNESASASPAKVNGNSIHRIASISKVFAVLETLMLSRQARLEKFVPEITLESRLQDVLPEFKLPQEFKEEAADITLGQLGSHRAGIGRDMGELVFNSPRDILWPPVPGQDTFFERYYQHNTSSQELLCTVSKNDLIWQVGQTPSYSNTGFSILGLATGNYRKKLKKQNKSWASSIKEDIFDPLEMDHTFAGPIPKGLRKDIVTPNSRNMVDLIVPAVHDPAGGIFSTTNDLAKLIHKVLLSRSPLLISNSQRLDWLRSIHYNTDAITSVGVPWESYRAIMPDYAAYNIYFKGGGLPGQYSQISAFPEFGYGVAVLTSVGSTDSELFAGATTTDPFGLSLKVHNTLAPAIWKAYNSIVTADYAGTYTSPNGIARIVFENGFLTLKELKIDGVDVLLKADQLIWRQGGRQVSIFGNGAGLIGTGFAGKFRATALFSCIWSAFDIVTTKSGWGLDLIVFKKVNGKMTLFYEPMKGKLVKQ</sequence>
<keyword evidence="2" id="KW-0812">Transmembrane</keyword>
<feature type="domain" description="Beta-lactamase-related" evidence="3">
    <location>
        <begin position="185"/>
        <end position="512"/>
    </location>
</feature>
<dbReference type="Pfam" id="PF00144">
    <property type="entry name" value="Beta-lactamase"/>
    <property type="match status" value="1"/>
</dbReference>
<keyword evidence="2" id="KW-0472">Membrane</keyword>
<protein>
    <recommendedName>
        <fullName evidence="3">Beta-lactamase-related domain-containing protein</fullName>
    </recommendedName>
</protein>
<evidence type="ECO:0000256" key="1">
    <source>
        <dbReference type="ARBA" id="ARBA00038473"/>
    </source>
</evidence>
<dbReference type="PANTHER" id="PTHR22935:SF95">
    <property type="entry name" value="BETA-LACTAMASE-LIKE 1-RELATED"/>
    <property type="match status" value="1"/>
</dbReference>
<dbReference type="InterPro" id="IPR001466">
    <property type="entry name" value="Beta-lactam-related"/>
</dbReference>
<dbReference type="PANTHER" id="PTHR22935">
    <property type="entry name" value="PENICILLIN-BINDING PROTEIN"/>
    <property type="match status" value="1"/>
</dbReference>
<dbReference type="Gene3D" id="3.40.710.10">
    <property type="entry name" value="DD-peptidase/beta-lactamase superfamily"/>
    <property type="match status" value="1"/>
</dbReference>
<comment type="similarity">
    <text evidence="1">Belongs to the beta-lactamase family.</text>
</comment>
<keyword evidence="2" id="KW-1133">Transmembrane helix</keyword>
<dbReference type="EMBL" id="JAABOJ010000064">
    <property type="protein sequence ID" value="KAF3272415.1"/>
    <property type="molecule type" value="Genomic_DNA"/>
</dbReference>
<accession>A0A7C8R7H7</accession>
<dbReference type="SUPFAM" id="SSF56601">
    <property type="entry name" value="beta-lactamase/transpeptidase-like"/>
    <property type="match status" value="1"/>
</dbReference>
<dbReference type="InterPro" id="IPR051478">
    <property type="entry name" value="Beta-lactamase-like_AB/R"/>
</dbReference>